<dbReference type="AlphaFoldDB" id="A0A239KEJ5"/>
<name>A0A239KEJ5_9BURK</name>
<dbReference type="RefSeq" id="WP_176442549.1">
    <property type="nucleotide sequence ID" value="NZ_FZOT01000015.1"/>
</dbReference>
<evidence type="ECO:0000313" key="3">
    <source>
        <dbReference type="Proteomes" id="UP000198284"/>
    </source>
</evidence>
<dbReference type="SUPFAM" id="SSF53850">
    <property type="entry name" value="Periplasmic binding protein-like II"/>
    <property type="match status" value="1"/>
</dbReference>
<keyword evidence="3" id="KW-1185">Reference proteome</keyword>
<evidence type="ECO:0000313" key="2">
    <source>
        <dbReference type="EMBL" id="SNT16485.1"/>
    </source>
</evidence>
<sequence>MDLKRAVRDFGLGVIAAVLAAGPAFGETVRWGVNAAAGGSVSLFNMRDDYRPLMDKVGRDTGTGQTVMPIFSAMVNGALERGSHPVFLVHADAAAPYLADKRYRLVAVSAAADSDRIAFLVKKESNAKTLADAAGKCVVAGATFDAAAADLLLAQAGVRGKIKELRPVREAEAVTFFVSNGICDIGATRSAAEIAKWEARGGRAIFRSERLPVYAVIASSQLDAGFVRKLQASLLSFHPGAESAFVRATGIEGFLLPDARVESLLAAFRDRSAGRNAAQRPAESGANSRPAQPAKRPEGT</sequence>
<organism evidence="2 3">
    <name type="scientific">Noviherbaspirillum humi</name>
    <dbReference type="NCBI Taxonomy" id="1688639"/>
    <lineage>
        <taxon>Bacteria</taxon>
        <taxon>Pseudomonadati</taxon>
        <taxon>Pseudomonadota</taxon>
        <taxon>Betaproteobacteria</taxon>
        <taxon>Burkholderiales</taxon>
        <taxon>Oxalobacteraceae</taxon>
        <taxon>Noviherbaspirillum</taxon>
    </lineage>
</organism>
<gene>
    <name evidence="2" type="ORF">SAMN06265795_115135</name>
</gene>
<proteinExistence type="predicted"/>
<reference evidence="2 3" key="1">
    <citation type="submission" date="2017-06" db="EMBL/GenBank/DDBJ databases">
        <authorList>
            <person name="Kim H.J."/>
            <person name="Triplett B.A."/>
        </authorList>
    </citation>
    <scope>NUCLEOTIDE SEQUENCE [LARGE SCALE GENOMIC DNA]</scope>
    <source>
        <strain evidence="2 3">U15</strain>
    </source>
</reference>
<dbReference type="EMBL" id="FZOT01000015">
    <property type="protein sequence ID" value="SNT16485.1"/>
    <property type="molecule type" value="Genomic_DNA"/>
</dbReference>
<evidence type="ECO:0000256" key="1">
    <source>
        <dbReference type="SAM" id="MobiDB-lite"/>
    </source>
</evidence>
<dbReference type="Pfam" id="PF12974">
    <property type="entry name" value="Phosphonate-bd"/>
    <property type="match status" value="1"/>
</dbReference>
<accession>A0A239KEJ5</accession>
<dbReference type="Proteomes" id="UP000198284">
    <property type="component" value="Unassembled WGS sequence"/>
</dbReference>
<feature type="region of interest" description="Disordered" evidence="1">
    <location>
        <begin position="272"/>
        <end position="300"/>
    </location>
</feature>
<protein>
    <submittedName>
        <fullName evidence="2">ABC-type phosphate/phosphonate transport system, substrate-binding protein</fullName>
    </submittedName>
</protein>